<accession>A0AAE8ZS96</accession>
<dbReference type="EMBL" id="CP090896">
    <property type="protein sequence ID" value="ULT80273.1"/>
    <property type="molecule type" value="Genomic_DNA"/>
</dbReference>
<evidence type="ECO:0000313" key="1">
    <source>
        <dbReference type="EMBL" id="ULT80273.1"/>
    </source>
</evidence>
<reference evidence="1 2" key="1">
    <citation type="submission" date="2022-05" db="EMBL/GenBank/DDBJ databases">
        <title>Chromosome-level reference genomes for two strains of Caenorhabditis briggsae: an improved platform for comparative genomics.</title>
        <authorList>
            <person name="Stevens L."/>
            <person name="Andersen E.C."/>
        </authorList>
    </citation>
    <scope>NUCLEOTIDE SEQUENCE [LARGE SCALE GENOMIC DNA]</scope>
    <source>
        <strain evidence="1">QX1410_ONT</strain>
        <tissue evidence="1">Whole-organism</tissue>
    </source>
</reference>
<organism evidence="1 2">
    <name type="scientific">Caenorhabditis briggsae</name>
    <dbReference type="NCBI Taxonomy" id="6238"/>
    <lineage>
        <taxon>Eukaryota</taxon>
        <taxon>Metazoa</taxon>
        <taxon>Ecdysozoa</taxon>
        <taxon>Nematoda</taxon>
        <taxon>Chromadorea</taxon>
        <taxon>Rhabditida</taxon>
        <taxon>Rhabditina</taxon>
        <taxon>Rhabditomorpha</taxon>
        <taxon>Rhabditoidea</taxon>
        <taxon>Rhabditidae</taxon>
        <taxon>Peloderinae</taxon>
        <taxon>Caenorhabditis</taxon>
    </lineage>
</organism>
<name>A0AAE8ZS96_CAEBR</name>
<proteinExistence type="predicted"/>
<dbReference type="Proteomes" id="UP000827892">
    <property type="component" value="Chromosome X"/>
</dbReference>
<dbReference type="AlphaFoldDB" id="A0AAE8ZS96"/>
<evidence type="ECO:0000313" key="2">
    <source>
        <dbReference type="Proteomes" id="UP000827892"/>
    </source>
</evidence>
<sequence>MEPEDEEANETILFQCLMPKTISRQGLEATDFHRKLKTSVFCHIRFTRPMLQGDDVEIKVVFHDHPKVEGQILLSVTPDALRFYKAKNIIKKNPFVIDPAHAWISNLASDDETRKLRFGLRYKDASSSRRRRVLHVLPYSTRRGLYHH</sequence>
<protein>
    <submittedName>
        <fullName evidence="1">Uncharacterized protein</fullName>
    </submittedName>
</protein>
<gene>
    <name evidence="1" type="ORF">L3Y34_010684</name>
</gene>